<dbReference type="Pfam" id="PF07998">
    <property type="entry name" value="Peptidase_M54"/>
    <property type="match status" value="1"/>
</dbReference>
<dbReference type="PIRSF" id="PIRSF005785">
    <property type="entry name" value="Zn-prot_arch"/>
    <property type="match status" value="1"/>
</dbReference>
<dbReference type="GO" id="GO:0008237">
    <property type="term" value="F:metallopeptidase activity"/>
    <property type="evidence" value="ECO:0007669"/>
    <property type="project" value="UniProtKB-KW"/>
</dbReference>
<keyword evidence="3" id="KW-0479">Metal-binding</keyword>
<evidence type="ECO:0000256" key="3">
    <source>
        <dbReference type="ARBA" id="ARBA00022723"/>
    </source>
</evidence>
<keyword evidence="5" id="KW-0862">Zinc</keyword>
<comment type="caution">
    <text evidence="7">The sequence shown here is derived from an EMBL/GenBank/DDBJ whole genome shotgun (WGS) entry which is preliminary data.</text>
</comment>
<keyword evidence="4" id="KW-0378">Hydrolase</keyword>
<comment type="cofactor">
    <cofactor evidence="1">
        <name>Zn(2+)</name>
        <dbReference type="ChEBI" id="CHEBI:29105"/>
    </cofactor>
</comment>
<protein>
    <submittedName>
        <fullName evidence="7">Zinc metallopeptidase</fullName>
    </submittedName>
</protein>
<dbReference type="SUPFAM" id="SSF55486">
    <property type="entry name" value="Metalloproteases ('zincins'), catalytic domain"/>
    <property type="match status" value="1"/>
</dbReference>
<dbReference type="PANTHER" id="PTHR15910:SF1">
    <property type="entry name" value="ARCHAEMETZINCIN-2"/>
    <property type="match status" value="1"/>
</dbReference>
<evidence type="ECO:0000256" key="6">
    <source>
        <dbReference type="ARBA" id="ARBA00023049"/>
    </source>
</evidence>
<dbReference type="InterPro" id="IPR024079">
    <property type="entry name" value="MetalloPept_cat_dom_sf"/>
</dbReference>
<dbReference type="InterPro" id="IPR012962">
    <property type="entry name" value="Pept_M54_archaemetzincn"/>
</dbReference>
<dbReference type="GO" id="GO:0008270">
    <property type="term" value="F:zinc ion binding"/>
    <property type="evidence" value="ECO:0007669"/>
    <property type="project" value="InterPro"/>
</dbReference>
<dbReference type="InterPro" id="IPR012091">
    <property type="entry name" value="Pept_M54_archaemetzncn_arc/bac"/>
</dbReference>
<keyword evidence="6" id="KW-0482">Metalloprotease</keyword>
<evidence type="ECO:0000256" key="4">
    <source>
        <dbReference type="ARBA" id="ARBA00022801"/>
    </source>
</evidence>
<dbReference type="AlphaFoldDB" id="A0A832A6V0"/>
<dbReference type="CDD" id="cd11375">
    <property type="entry name" value="Peptidase_M54"/>
    <property type="match status" value="1"/>
</dbReference>
<organism evidence="7">
    <name type="scientific">Desulfacinum infernum</name>
    <dbReference type="NCBI Taxonomy" id="35837"/>
    <lineage>
        <taxon>Bacteria</taxon>
        <taxon>Pseudomonadati</taxon>
        <taxon>Thermodesulfobacteriota</taxon>
        <taxon>Syntrophobacteria</taxon>
        <taxon>Syntrophobacterales</taxon>
        <taxon>Syntrophobacteraceae</taxon>
        <taxon>Desulfacinum</taxon>
    </lineage>
</organism>
<accession>A0A832A6V0</accession>
<name>A0A832A6V0_9BACT</name>
<keyword evidence="2" id="KW-0645">Protease</keyword>
<proteinExistence type="predicted"/>
<evidence type="ECO:0000256" key="2">
    <source>
        <dbReference type="ARBA" id="ARBA00022670"/>
    </source>
</evidence>
<dbReference type="PANTHER" id="PTHR15910">
    <property type="entry name" value="ARCHAEMETZINCIN"/>
    <property type="match status" value="1"/>
</dbReference>
<dbReference type="EMBL" id="DSTK01000044">
    <property type="protein sequence ID" value="HFK98877.1"/>
    <property type="molecule type" value="Genomic_DNA"/>
</dbReference>
<evidence type="ECO:0000256" key="5">
    <source>
        <dbReference type="ARBA" id="ARBA00022833"/>
    </source>
</evidence>
<evidence type="ECO:0000256" key="1">
    <source>
        <dbReference type="ARBA" id="ARBA00001947"/>
    </source>
</evidence>
<dbReference type="Gene3D" id="3.40.390.10">
    <property type="entry name" value="Collagenase (Catalytic Domain)"/>
    <property type="match status" value="1"/>
</dbReference>
<dbReference type="GO" id="GO:0006508">
    <property type="term" value="P:proteolysis"/>
    <property type="evidence" value="ECO:0007669"/>
    <property type="project" value="UniProtKB-KW"/>
</dbReference>
<gene>
    <name evidence="7" type="ORF">ENS06_16315</name>
</gene>
<reference evidence="7" key="1">
    <citation type="journal article" date="2020" name="mSystems">
        <title>Genome- and Community-Level Interaction Insights into Carbon Utilization and Element Cycling Functions of Hydrothermarchaeota in Hydrothermal Sediment.</title>
        <authorList>
            <person name="Zhou Z."/>
            <person name="Liu Y."/>
            <person name="Xu W."/>
            <person name="Pan J."/>
            <person name="Luo Z.H."/>
            <person name="Li M."/>
        </authorList>
    </citation>
    <scope>NUCLEOTIDE SEQUENCE [LARGE SCALE GENOMIC DNA]</scope>
    <source>
        <strain evidence="7">SpSt-456</strain>
    </source>
</reference>
<evidence type="ECO:0000313" key="7">
    <source>
        <dbReference type="EMBL" id="HFK98877.1"/>
    </source>
</evidence>
<sequence length="199" mass="21717">MAEDGDAVALAGVRTTIGVVPMGDVGEVAVRIVAAHLQTVLGLPADVLERRPLGEASYVPDRRQHDAAKLIALLNACSAPWPHFKILAVVSVDLGVPILRFVFGEAQMGGRCAVVSGYRLRRNEDGTDAGLELYYERLAKVALHEAGHTLSLFHCEDPRCLMHFAASTKHLDRIRLFFCPRCAFLLKETLKHLGLSGRP</sequence>